<comment type="caution">
    <text evidence="2">The sequence shown here is derived from an EMBL/GenBank/DDBJ whole genome shotgun (WGS) entry which is preliminary data.</text>
</comment>
<keyword evidence="3" id="KW-1185">Reference proteome</keyword>
<evidence type="ECO:0000313" key="2">
    <source>
        <dbReference type="EMBL" id="MFC6202478.1"/>
    </source>
</evidence>
<dbReference type="Proteomes" id="UP001596171">
    <property type="component" value="Unassembled WGS sequence"/>
</dbReference>
<keyword evidence="1" id="KW-1133">Transmembrane helix</keyword>
<evidence type="ECO:0000256" key="1">
    <source>
        <dbReference type="SAM" id="Phobius"/>
    </source>
</evidence>
<gene>
    <name evidence="2" type="ORF">ACFP1L_11460</name>
</gene>
<organism evidence="2 3">
    <name type="scientific">Lactiplantibacillus nangangensis</name>
    <dbReference type="NCBI Taxonomy" id="2559917"/>
    <lineage>
        <taxon>Bacteria</taxon>
        <taxon>Bacillati</taxon>
        <taxon>Bacillota</taxon>
        <taxon>Bacilli</taxon>
        <taxon>Lactobacillales</taxon>
        <taxon>Lactobacillaceae</taxon>
        <taxon>Lactiplantibacillus</taxon>
    </lineage>
</organism>
<accession>A0ABW1SMB4</accession>
<name>A0ABW1SMB4_9LACO</name>
<protein>
    <recommendedName>
        <fullName evidence="4">Integral membrane protein</fullName>
    </recommendedName>
</protein>
<keyword evidence="1" id="KW-0472">Membrane</keyword>
<proteinExistence type="predicted"/>
<reference evidence="3" key="1">
    <citation type="journal article" date="2019" name="Int. J. Syst. Evol. Microbiol.">
        <title>The Global Catalogue of Microorganisms (GCM) 10K type strain sequencing project: providing services to taxonomists for standard genome sequencing and annotation.</title>
        <authorList>
            <consortium name="The Broad Institute Genomics Platform"/>
            <consortium name="The Broad Institute Genome Sequencing Center for Infectious Disease"/>
            <person name="Wu L."/>
            <person name="Ma J."/>
        </authorList>
    </citation>
    <scope>NUCLEOTIDE SEQUENCE [LARGE SCALE GENOMIC DNA]</scope>
    <source>
        <strain evidence="3">CCM 8930</strain>
    </source>
</reference>
<feature type="transmembrane region" description="Helical" evidence="1">
    <location>
        <begin position="43"/>
        <end position="60"/>
    </location>
</feature>
<feature type="transmembrane region" description="Helical" evidence="1">
    <location>
        <begin position="93"/>
        <end position="121"/>
    </location>
</feature>
<feature type="transmembrane region" description="Helical" evidence="1">
    <location>
        <begin position="67"/>
        <end position="87"/>
    </location>
</feature>
<sequence length="123" mass="13583">MMKKLTRFQGLAASELIMMTAALYFATGYGVGVKLDDNQLMSYVLAGLLLGGLIGSFFTQTAKQVRLFSLVLSLGCLIFLGEVWFGSVNFNEAFWYFIPGVVLISMIVLVESGILFFQLLLPH</sequence>
<dbReference type="RefSeq" id="WP_223877472.1">
    <property type="nucleotide sequence ID" value="NZ_BJDI01000010.1"/>
</dbReference>
<evidence type="ECO:0008006" key="4">
    <source>
        <dbReference type="Google" id="ProtNLM"/>
    </source>
</evidence>
<keyword evidence="1" id="KW-0812">Transmembrane</keyword>
<evidence type="ECO:0000313" key="3">
    <source>
        <dbReference type="Proteomes" id="UP001596171"/>
    </source>
</evidence>
<feature type="transmembrane region" description="Helical" evidence="1">
    <location>
        <begin position="12"/>
        <end position="31"/>
    </location>
</feature>
<dbReference type="EMBL" id="JBHSSE010000024">
    <property type="protein sequence ID" value="MFC6202478.1"/>
    <property type="molecule type" value="Genomic_DNA"/>
</dbReference>